<feature type="domain" description="Luciferase-like" evidence="2">
    <location>
        <begin position="6"/>
        <end position="304"/>
    </location>
</feature>
<dbReference type="NCBIfam" id="TIGR03558">
    <property type="entry name" value="oxido_grp_1"/>
    <property type="match status" value="1"/>
</dbReference>
<dbReference type="InterPro" id="IPR019949">
    <property type="entry name" value="CmoO-like"/>
</dbReference>
<organism evidence="3 4">
    <name type="scientific">Novibacillus thermophilus</name>
    <dbReference type="NCBI Taxonomy" id="1471761"/>
    <lineage>
        <taxon>Bacteria</taxon>
        <taxon>Bacillati</taxon>
        <taxon>Bacillota</taxon>
        <taxon>Bacilli</taxon>
        <taxon>Bacillales</taxon>
        <taxon>Thermoactinomycetaceae</taxon>
        <taxon>Novibacillus</taxon>
    </lineage>
</organism>
<evidence type="ECO:0000313" key="3">
    <source>
        <dbReference type="EMBL" id="AQS56005.1"/>
    </source>
</evidence>
<dbReference type="InterPro" id="IPR011251">
    <property type="entry name" value="Luciferase-like_dom"/>
</dbReference>
<dbReference type="Gene3D" id="3.20.20.30">
    <property type="entry name" value="Luciferase-like domain"/>
    <property type="match status" value="1"/>
</dbReference>
<evidence type="ECO:0000256" key="1">
    <source>
        <dbReference type="ARBA" id="ARBA00007789"/>
    </source>
</evidence>
<reference evidence="3 4" key="1">
    <citation type="journal article" date="2015" name="Int. J. Syst. Evol. Microbiol.">
        <title>Novibacillus thermophilus gen. nov., sp. nov., a Gram-staining-negative and moderately thermophilic member of the family Thermoactinomycetaceae.</title>
        <authorList>
            <person name="Yang G."/>
            <person name="Chen J."/>
            <person name="Zhou S."/>
        </authorList>
    </citation>
    <scope>NUCLEOTIDE SEQUENCE [LARGE SCALE GENOMIC DNA]</scope>
    <source>
        <strain evidence="3 4">SG-1</strain>
    </source>
</reference>
<dbReference type="GO" id="GO:0016705">
    <property type="term" value="F:oxidoreductase activity, acting on paired donors, with incorporation or reduction of molecular oxygen"/>
    <property type="evidence" value="ECO:0007669"/>
    <property type="project" value="InterPro"/>
</dbReference>
<comment type="similarity">
    <text evidence="1">To bacterial alkanal monooxygenase alpha and beta chains.</text>
</comment>
<dbReference type="EMBL" id="CP019699">
    <property type="protein sequence ID" value="AQS56005.1"/>
    <property type="molecule type" value="Genomic_DNA"/>
</dbReference>
<dbReference type="PANTHER" id="PTHR30137:SF19">
    <property type="entry name" value="LUCIFERASE-LIKE MONOOXYGENASE"/>
    <property type="match status" value="1"/>
</dbReference>
<dbReference type="PANTHER" id="PTHR30137">
    <property type="entry name" value="LUCIFERASE-LIKE MONOOXYGENASE"/>
    <property type="match status" value="1"/>
</dbReference>
<dbReference type="InterPro" id="IPR050766">
    <property type="entry name" value="Bact_Lucif_Oxidored"/>
</dbReference>
<keyword evidence="4" id="KW-1185">Reference proteome</keyword>
<dbReference type="SUPFAM" id="SSF51679">
    <property type="entry name" value="Bacterial luciferase-like"/>
    <property type="match status" value="1"/>
</dbReference>
<dbReference type="OrthoDB" id="9780518at2"/>
<proteinExistence type="predicted"/>
<dbReference type="STRING" id="1471761.B0W44_09720"/>
<dbReference type="RefSeq" id="WP_077719864.1">
    <property type="nucleotide sequence ID" value="NZ_CP019699.1"/>
</dbReference>
<dbReference type="FunFam" id="3.20.20.30:FF:000002">
    <property type="entry name" value="LLM class flavin-dependent oxidoreductase"/>
    <property type="match status" value="1"/>
</dbReference>
<dbReference type="Pfam" id="PF00296">
    <property type="entry name" value="Bac_luciferase"/>
    <property type="match status" value="1"/>
</dbReference>
<sequence length="334" mass="36621">MISLSVLDQSPIASGSHAREALRQTVQLAQAAERLGYRRFWVSEHHDATTLAGSTPEVLIAHLAARTKRIRVGSGGVMLPHYSAYKVAENFRMLEALYPHRIDLGIGRAPGGMPLATMALNEGKERHVDIYPQQVEDLIGYLTDSLPDNHRFHGLTATPVVDSVPEMWLLGSSGGSATVAAENGIAYSFAHFINGEGGEEVVRAYKRQFQPSPLLDEPKTSVAIFVVCAETDDEADRIASSLDLSLLMIANGQKSDGTPTIEAAQSYPYTPFELAHVRENRKRMIVGSPATVKRRIEALAAAYDTEEVVAVTITHSFEHRLRSYELLADVFQLN</sequence>
<dbReference type="CDD" id="cd00347">
    <property type="entry name" value="Flavin_utilizing_monoxygenases"/>
    <property type="match status" value="2"/>
</dbReference>
<dbReference type="AlphaFoldDB" id="A0A1U9K7G8"/>
<gene>
    <name evidence="3" type="ORF">B0W44_09720</name>
</gene>
<dbReference type="InterPro" id="IPR036661">
    <property type="entry name" value="Luciferase-like_sf"/>
</dbReference>
<evidence type="ECO:0000313" key="4">
    <source>
        <dbReference type="Proteomes" id="UP000188603"/>
    </source>
</evidence>
<accession>A0A1U9K7G8</accession>
<name>A0A1U9K7G8_9BACL</name>
<protein>
    <submittedName>
        <fullName evidence="3">Luciferase family oxidoreductase</fullName>
    </submittedName>
</protein>
<dbReference type="Proteomes" id="UP000188603">
    <property type="component" value="Chromosome"/>
</dbReference>
<dbReference type="KEGG" id="ntr:B0W44_09720"/>
<dbReference type="GO" id="GO:0005829">
    <property type="term" value="C:cytosol"/>
    <property type="evidence" value="ECO:0007669"/>
    <property type="project" value="TreeGrafter"/>
</dbReference>
<evidence type="ECO:0000259" key="2">
    <source>
        <dbReference type="Pfam" id="PF00296"/>
    </source>
</evidence>